<dbReference type="STRING" id="572036.SAMN05661099_2866"/>
<dbReference type="AlphaFoldDB" id="A0A1T5EBD9"/>
<protein>
    <submittedName>
        <fullName evidence="2">GLPGLI family protein</fullName>
    </submittedName>
</protein>
<reference evidence="3" key="1">
    <citation type="submission" date="2017-02" db="EMBL/GenBank/DDBJ databases">
        <authorList>
            <person name="Varghese N."/>
            <person name="Submissions S."/>
        </authorList>
    </citation>
    <scope>NUCLEOTIDE SEQUENCE [LARGE SCALE GENOMIC DNA]</scope>
    <source>
        <strain evidence="3">DSM 22385</strain>
    </source>
</reference>
<feature type="chain" id="PRO_5012504659" evidence="1">
    <location>
        <begin position="23"/>
        <end position="259"/>
    </location>
</feature>
<evidence type="ECO:0000313" key="2">
    <source>
        <dbReference type="EMBL" id="SKB81298.1"/>
    </source>
</evidence>
<sequence>MKKIANKFFLFIFLLNSQITLAQHARFATEGTIEFEKSVNMHAQIKKQINKNNESYYLPALDQYKKSQPQFKVMKSVLSFSKTKTLYTPIIEQTPTRTMFSELPAANQNNIIYTDLATNQSTAQKNIFEELFLVTDSTRKIKWKLTSETRDIAGYNCRRANALVMDSVYVVAFYTDEIPVSGGPESFTGLPGMILGVALPHENITWFAKIVNDKALPAGTIVPPKKGKVTTSAGLLSTLKNALKNWGEYAQMQVKNYLL</sequence>
<evidence type="ECO:0000313" key="3">
    <source>
        <dbReference type="Proteomes" id="UP000189981"/>
    </source>
</evidence>
<gene>
    <name evidence="2" type="ORF">SAMN05661099_2866</name>
</gene>
<dbReference type="OrthoDB" id="1440774at2"/>
<dbReference type="Pfam" id="PF09697">
    <property type="entry name" value="Porph_ging"/>
    <property type="match status" value="1"/>
</dbReference>
<keyword evidence="1" id="KW-0732">Signal</keyword>
<feature type="signal peptide" evidence="1">
    <location>
        <begin position="1"/>
        <end position="22"/>
    </location>
</feature>
<dbReference type="EMBL" id="FUYR01000003">
    <property type="protein sequence ID" value="SKB81298.1"/>
    <property type="molecule type" value="Genomic_DNA"/>
</dbReference>
<dbReference type="InterPro" id="IPR005901">
    <property type="entry name" value="GLPGLI"/>
</dbReference>
<name>A0A1T5EBD9_9SPHI</name>
<dbReference type="RefSeq" id="WP_079703383.1">
    <property type="nucleotide sequence ID" value="NZ_FUYR01000003.1"/>
</dbReference>
<dbReference type="Proteomes" id="UP000189981">
    <property type="component" value="Unassembled WGS sequence"/>
</dbReference>
<keyword evidence="3" id="KW-1185">Reference proteome</keyword>
<proteinExistence type="predicted"/>
<accession>A0A1T5EBD9</accession>
<evidence type="ECO:0000256" key="1">
    <source>
        <dbReference type="SAM" id="SignalP"/>
    </source>
</evidence>
<organism evidence="2 3">
    <name type="scientific">Daejeonella lutea</name>
    <dbReference type="NCBI Taxonomy" id="572036"/>
    <lineage>
        <taxon>Bacteria</taxon>
        <taxon>Pseudomonadati</taxon>
        <taxon>Bacteroidota</taxon>
        <taxon>Sphingobacteriia</taxon>
        <taxon>Sphingobacteriales</taxon>
        <taxon>Sphingobacteriaceae</taxon>
        <taxon>Daejeonella</taxon>
    </lineage>
</organism>
<dbReference type="NCBIfam" id="TIGR01200">
    <property type="entry name" value="GLPGLI"/>
    <property type="match status" value="1"/>
</dbReference>